<sequence>MMGFNPPAEPPEFEQKARQPGNNWLAKNPEPKRRPRDYWSPFKTNLADGFGNLCGYWVMYEPVGTVDHYLCCENYRHLAYEWNNYPYASAWINSSKGTLDDQILDPFQVGEDWFEIILPSLQLVLTDKVPPEQRQRAEFTLQRQRQQWYQLYLDGNLTLEGLEKNAPLIARAVRKQQQI</sequence>
<reference evidence="2" key="1">
    <citation type="submission" date="2019-10" db="EMBL/GenBank/DDBJ databases">
        <title>Draft genome sequece of Microseira wollei NIES-4236.</title>
        <authorList>
            <person name="Yamaguchi H."/>
            <person name="Suzuki S."/>
            <person name="Kawachi M."/>
        </authorList>
    </citation>
    <scope>NUCLEOTIDE SEQUENCE</scope>
    <source>
        <strain evidence="2">NIES-4236</strain>
    </source>
</reference>
<comment type="caution">
    <text evidence="2">The sequence shown here is derived from an EMBL/GenBank/DDBJ whole genome shotgun (WGS) entry which is preliminary data.</text>
</comment>
<evidence type="ECO:0000313" key="2">
    <source>
        <dbReference type="EMBL" id="GET42767.1"/>
    </source>
</evidence>
<dbReference type="EMBL" id="BLAY01000181">
    <property type="protein sequence ID" value="GET42767.1"/>
    <property type="molecule type" value="Genomic_DNA"/>
</dbReference>
<dbReference type="Proteomes" id="UP001050975">
    <property type="component" value="Unassembled WGS sequence"/>
</dbReference>
<dbReference type="AlphaFoldDB" id="A0AAV3XIL8"/>
<organism evidence="2 3">
    <name type="scientific">Microseira wollei NIES-4236</name>
    <dbReference type="NCBI Taxonomy" id="2530354"/>
    <lineage>
        <taxon>Bacteria</taxon>
        <taxon>Bacillati</taxon>
        <taxon>Cyanobacteriota</taxon>
        <taxon>Cyanophyceae</taxon>
        <taxon>Oscillatoriophycideae</taxon>
        <taxon>Aerosakkonematales</taxon>
        <taxon>Aerosakkonemataceae</taxon>
        <taxon>Microseira</taxon>
    </lineage>
</organism>
<accession>A0AAV3XIL8</accession>
<feature type="region of interest" description="Disordered" evidence="1">
    <location>
        <begin position="1"/>
        <end position="37"/>
    </location>
</feature>
<evidence type="ECO:0000256" key="1">
    <source>
        <dbReference type="SAM" id="MobiDB-lite"/>
    </source>
</evidence>
<keyword evidence="3" id="KW-1185">Reference proteome</keyword>
<name>A0AAV3XIL8_9CYAN</name>
<protein>
    <submittedName>
        <fullName evidence="2">Uncharacterized protein</fullName>
    </submittedName>
</protein>
<proteinExistence type="predicted"/>
<gene>
    <name evidence="2" type="ORF">MiSe_75850</name>
</gene>
<evidence type="ECO:0000313" key="3">
    <source>
        <dbReference type="Proteomes" id="UP001050975"/>
    </source>
</evidence>